<proteinExistence type="predicted"/>
<feature type="compositionally biased region" description="Basic and acidic residues" evidence="1">
    <location>
        <begin position="96"/>
        <end position="114"/>
    </location>
</feature>
<accession>A0A4C1YZ94</accession>
<dbReference type="AlphaFoldDB" id="A0A4C1YZ94"/>
<feature type="region of interest" description="Disordered" evidence="1">
    <location>
        <begin position="96"/>
        <end position="117"/>
    </location>
</feature>
<dbReference type="EMBL" id="BGZK01001530">
    <property type="protein sequence ID" value="GBP81791.1"/>
    <property type="molecule type" value="Genomic_DNA"/>
</dbReference>
<organism evidence="2 3">
    <name type="scientific">Eumeta variegata</name>
    <name type="common">Bagworm moth</name>
    <name type="synonym">Eumeta japonica</name>
    <dbReference type="NCBI Taxonomy" id="151549"/>
    <lineage>
        <taxon>Eukaryota</taxon>
        <taxon>Metazoa</taxon>
        <taxon>Ecdysozoa</taxon>
        <taxon>Arthropoda</taxon>
        <taxon>Hexapoda</taxon>
        <taxon>Insecta</taxon>
        <taxon>Pterygota</taxon>
        <taxon>Neoptera</taxon>
        <taxon>Endopterygota</taxon>
        <taxon>Lepidoptera</taxon>
        <taxon>Glossata</taxon>
        <taxon>Ditrysia</taxon>
        <taxon>Tineoidea</taxon>
        <taxon>Psychidae</taxon>
        <taxon>Oiketicinae</taxon>
        <taxon>Eumeta</taxon>
    </lineage>
</organism>
<protein>
    <submittedName>
        <fullName evidence="2">Uncharacterized protein</fullName>
    </submittedName>
</protein>
<evidence type="ECO:0000313" key="3">
    <source>
        <dbReference type="Proteomes" id="UP000299102"/>
    </source>
</evidence>
<keyword evidence="3" id="KW-1185">Reference proteome</keyword>
<dbReference type="Proteomes" id="UP000299102">
    <property type="component" value="Unassembled WGS sequence"/>
</dbReference>
<evidence type="ECO:0000313" key="2">
    <source>
        <dbReference type="EMBL" id="GBP81791.1"/>
    </source>
</evidence>
<gene>
    <name evidence="2" type="ORF">EVAR_66337_1</name>
</gene>
<name>A0A4C1YZ94_EUMVA</name>
<feature type="region of interest" description="Disordered" evidence="1">
    <location>
        <begin position="1"/>
        <end position="20"/>
    </location>
</feature>
<comment type="caution">
    <text evidence="2">The sequence shown here is derived from an EMBL/GenBank/DDBJ whole genome shotgun (WGS) entry which is preliminary data.</text>
</comment>
<sequence>MEDRIDGRVSGGVGHRNTHSLDEISTEAASSRPYSVRECGTAPVEPLHFYVATKIRRRTTTTTDHQHHGYTVTRAHPAFESGGSCIVEVRSEEALIRSRRQDKTQPKGDHDSYDRTPQIRPCIVTDRKNIAVAADRSSYCFQITGFPWNNQSMNFSADLKFDIDVSYKAYNKHTVTANAIASEAVHEITVNKAGTFYRCTQANESPLGFLKRGAVGGGATPPFLFASRPRSGSADDRRCADALTAAGTDGLTYSPTCGANGLVRLLNLFVDELTHYQGSNHSDSEQREDDNHSITTALALIFVHPCNLCSS</sequence>
<reference evidence="2 3" key="1">
    <citation type="journal article" date="2019" name="Commun. Biol.">
        <title>The bagworm genome reveals a unique fibroin gene that provides high tensile strength.</title>
        <authorList>
            <person name="Kono N."/>
            <person name="Nakamura H."/>
            <person name="Ohtoshi R."/>
            <person name="Tomita M."/>
            <person name="Numata K."/>
            <person name="Arakawa K."/>
        </authorList>
    </citation>
    <scope>NUCLEOTIDE SEQUENCE [LARGE SCALE GENOMIC DNA]</scope>
</reference>
<evidence type="ECO:0000256" key="1">
    <source>
        <dbReference type="SAM" id="MobiDB-lite"/>
    </source>
</evidence>